<dbReference type="EMBL" id="MT141476">
    <property type="protein sequence ID" value="QJA62620.1"/>
    <property type="molecule type" value="Genomic_DNA"/>
</dbReference>
<evidence type="ECO:0000313" key="1">
    <source>
        <dbReference type="EMBL" id="QJA62620.1"/>
    </source>
</evidence>
<accession>A0A6M3IYQ8</accession>
<proteinExistence type="predicted"/>
<gene>
    <name evidence="1" type="ORF">MM415B00750_0024</name>
</gene>
<name>A0A6M3IYQ8_9ZZZZ</name>
<protein>
    <submittedName>
        <fullName evidence="1">Uncharacterized protein</fullName>
    </submittedName>
</protein>
<dbReference type="AlphaFoldDB" id="A0A6M3IYQ8"/>
<reference evidence="1" key="1">
    <citation type="submission" date="2020-03" db="EMBL/GenBank/DDBJ databases">
        <title>The deep terrestrial virosphere.</title>
        <authorList>
            <person name="Holmfeldt K."/>
            <person name="Nilsson E."/>
            <person name="Simone D."/>
            <person name="Lopez-Fernandez M."/>
            <person name="Wu X."/>
            <person name="de Brujin I."/>
            <person name="Lundin D."/>
            <person name="Andersson A."/>
            <person name="Bertilsson S."/>
            <person name="Dopson M."/>
        </authorList>
    </citation>
    <scope>NUCLEOTIDE SEQUENCE</scope>
    <source>
        <strain evidence="1">MM415B00750</strain>
    </source>
</reference>
<sequence>MNWDFNRMIEDEILSKPVAKSLEEINHYDEIMGIEGACGKHKSFFPFSVKLASRKYLCRATEIHKYCSLISKPYTKEWFDAAFEGVPASEEIKEASKRICHSYSISGQSDPGYIANVIVACLANANTKKFEGIKYPI</sequence>
<organism evidence="1">
    <name type="scientific">viral metagenome</name>
    <dbReference type="NCBI Taxonomy" id="1070528"/>
    <lineage>
        <taxon>unclassified sequences</taxon>
        <taxon>metagenomes</taxon>
        <taxon>organismal metagenomes</taxon>
    </lineage>
</organism>